<keyword evidence="3" id="KW-0408">Iron</keyword>
<accession>A0ABT5YLZ9</accession>
<evidence type="ECO:0000259" key="5">
    <source>
        <dbReference type="Pfam" id="PF00149"/>
    </source>
</evidence>
<dbReference type="CDD" id="cd07402">
    <property type="entry name" value="MPP_GpdQ"/>
    <property type="match status" value="1"/>
</dbReference>
<gene>
    <name evidence="6" type="ORF">P2G67_08225</name>
</gene>
<feature type="domain" description="Calcineurin-like phosphoesterase" evidence="5">
    <location>
        <begin position="1"/>
        <end position="198"/>
    </location>
</feature>
<dbReference type="InterPro" id="IPR026575">
    <property type="entry name" value="GpdQ/CpdA-like"/>
</dbReference>
<evidence type="ECO:0000256" key="2">
    <source>
        <dbReference type="ARBA" id="ARBA00022801"/>
    </source>
</evidence>
<organism evidence="6 7">
    <name type="scientific">Aquibaculum arenosum</name>
    <dbReference type="NCBI Taxonomy" id="3032591"/>
    <lineage>
        <taxon>Bacteria</taxon>
        <taxon>Pseudomonadati</taxon>
        <taxon>Pseudomonadota</taxon>
        <taxon>Alphaproteobacteria</taxon>
        <taxon>Rhodospirillales</taxon>
        <taxon>Rhodovibrionaceae</taxon>
        <taxon>Aquibaculum</taxon>
    </lineage>
</organism>
<comment type="similarity">
    <text evidence="4">Belongs to the cyclic nucleotide phosphodiesterase class-III family.</text>
</comment>
<dbReference type="PANTHER" id="PTHR42988:SF2">
    <property type="entry name" value="CYCLIC NUCLEOTIDE PHOSPHODIESTERASE CBUA0032-RELATED"/>
    <property type="match status" value="1"/>
</dbReference>
<sequence>MKIIQLTDTHLVEPGARLYGMDPCDRVRQLVTHICEHQADADLLVITGDIANDGNLDAYRQLREVLSPLPMPCRLLLGNHDRRDTFLEAFPESPVDENGFVQSVQDLENPSLRLLFLDSQAPGVIGGIYCADRLRWLHTRLQERPDVPVVVFLHHPPVPHGMRHFKHIGFHDGESVMTLLRAHPGGVRHIIFGHIHVPLSGVTSDGIPFSAGRGSNHQFIPGFDDPTPFWTSAPLNYSIITLNEEGVFVHGYDMIECEGIVRARNCLGP</sequence>
<proteinExistence type="inferred from homology"/>
<dbReference type="Gene3D" id="3.60.21.10">
    <property type="match status" value="1"/>
</dbReference>
<keyword evidence="1" id="KW-0479">Metal-binding</keyword>
<protein>
    <submittedName>
        <fullName evidence="6">Phosphodiesterase</fullName>
    </submittedName>
</protein>
<reference evidence="6 7" key="1">
    <citation type="submission" date="2023-03" db="EMBL/GenBank/DDBJ databases">
        <title>Fodinicurvata sp. CAU 1616 isolated from sea sendiment.</title>
        <authorList>
            <person name="Kim W."/>
        </authorList>
    </citation>
    <scope>NUCLEOTIDE SEQUENCE [LARGE SCALE GENOMIC DNA]</scope>
    <source>
        <strain evidence="6 7">CAU 1616</strain>
    </source>
</reference>
<dbReference type="InterPro" id="IPR050884">
    <property type="entry name" value="CNP_phosphodiesterase-III"/>
</dbReference>
<dbReference type="PANTHER" id="PTHR42988">
    <property type="entry name" value="PHOSPHOHYDROLASE"/>
    <property type="match status" value="1"/>
</dbReference>
<dbReference type="Proteomes" id="UP001215503">
    <property type="component" value="Unassembled WGS sequence"/>
</dbReference>
<evidence type="ECO:0000313" key="6">
    <source>
        <dbReference type="EMBL" id="MDF2095959.1"/>
    </source>
</evidence>
<dbReference type="EMBL" id="JARHUD010000004">
    <property type="protein sequence ID" value="MDF2095959.1"/>
    <property type="molecule type" value="Genomic_DNA"/>
</dbReference>
<name>A0ABT5YLZ9_9PROT</name>
<keyword evidence="7" id="KW-1185">Reference proteome</keyword>
<evidence type="ECO:0000256" key="4">
    <source>
        <dbReference type="ARBA" id="ARBA00025742"/>
    </source>
</evidence>
<dbReference type="SUPFAM" id="SSF56300">
    <property type="entry name" value="Metallo-dependent phosphatases"/>
    <property type="match status" value="1"/>
</dbReference>
<evidence type="ECO:0000313" key="7">
    <source>
        <dbReference type="Proteomes" id="UP001215503"/>
    </source>
</evidence>
<dbReference type="InterPro" id="IPR004843">
    <property type="entry name" value="Calcineurin-like_PHP"/>
</dbReference>
<dbReference type="Pfam" id="PF00149">
    <property type="entry name" value="Metallophos"/>
    <property type="match status" value="1"/>
</dbReference>
<evidence type="ECO:0000256" key="3">
    <source>
        <dbReference type="ARBA" id="ARBA00023004"/>
    </source>
</evidence>
<dbReference type="RefSeq" id="WP_275821904.1">
    <property type="nucleotide sequence ID" value="NZ_JARHUD010000004.1"/>
</dbReference>
<evidence type="ECO:0000256" key="1">
    <source>
        <dbReference type="ARBA" id="ARBA00022723"/>
    </source>
</evidence>
<keyword evidence="2" id="KW-0378">Hydrolase</keyword>
<comment type="caution">
    <text evidence="6">The sequence shown here is derived from an EMBL/GenBank/DDBJ whole genome shotgun (WGS) entry which is preliminary data.</text>
</comment>
<dbReference type="InterPro" id="IPR029052">
    <property type="entry name" value="Metallo-depent_PP-like"/>
</dbReference>